<keyword evidence="2" id="KW-1133">Transmembrane helix</keyword>
<protein>
    <recommendedName>
        <fullName evidence="5">Cox cluster protein</fullName>
    </recommendedName>
</protein>
<evidence type="ECO:0008006" key="5">
    <source>
        <dbReference type="Google" id="ProtNLM"/>
    </source>
</evidence>
<feature type="transmembrane region" description="Helical" evidence="2">
    <location>
        <begin position="74"/>
        <end position="98"/>
    </location>
</feature>
<comment type="caution">
    <text evidence="3">The sequence shown here is derived from an EMBL/GenBank/DDBJ whole genome shotgun (WGS) entry which is preliminary data.</text>
</comment>
<name>A0ABD5WT48_9EURY</name>
<evidence type="ECO:0000313" key="3">
    <source>
        <dbReference type="EMBL" id="MFC7096744.1"/>
    </source>
</evidence>
<feature type="region of interest" description="Disordered" evidence="1">
    <location>
        <begin position="1"/>
        <end position="24"/>
    </location>
</feature>
<keyword evidence="2" id="KW-0472">Membrane</keyword>
<dbReference type="Proteomes" id="UP001596388">
    <property type="component" value="Unassembled WGS sequence"/>
</dbReference>
<feature type="transmembrane region" description="Helical" evidence="2">
    <location>
        <begin position="41"/>
        <end position="62"/>
    </location>
</feature>
<evidence type="ECO:0000256" key="2">
    <source>
        <dbReference type="SAM" id="Phobius"/>
    </source>
</evidence>
<dbReference type="InterPro" id="IPR058283">
    <property type="entry name" value="DUF7977"/>
</dbReference>
<dbReference type="EMBL" id="JBHTAG010000002">
    <property type="protein sequence ID" value="MFC7096744.1"/>
    <property type="molecule type" value="Genomic_DNA"/>
</dbReference>
<keyword evidence="2" id="KW-0812">Transmembrane</keyword>
<gene>
    <name evidence="3" type="ORF">ACFQKD_05445</name>
</gene>
<accession>A0ABD5WT48</accession>
<proteinExistence type="predicted"/>
<evidence type="ECO:0000256" key="1">
    <source>
        <dbReference type="SAM" id="MobiDB-lite"/>
    </source>
</evidence>
<dbReference type="AlphaFoldDB" id="A0ABD5WT48"/>
<organism evidence="3 4">
    <name type="scientific">Halobaculum marinum</name>
    <dbReference type="NCBI Taxonomy" id="3031996"/>
    <lineage>
        <taxon>Archaea</taxon>
        <taxon>Methanobacteriati</taxon>
        <taxon>Methanobacteriota</taxon>
        <taxon>Stenosarchaea group</taxon>
        <taxon>Halobacteria</taxon>
        <taxon>Halobacteriales</taxon>
        <taxon>Haloferacaceae</taxon>
        <taxon>Halobaculum</taxon>
    </lineage>
</organism>
<sequence>MSSETDSGTARVVNTGDGYERVDAADDGDAAADADDDLGRAGWVLVAVVVVAFLVIPGVIYVRPTIPGEIGLRFLAAMLVLPFLPALLLGVTAVWSLAVGEE</sequence>
<dbReference type="RefSeq" id="WP_276238795.1">
    <property type="nucleotide sequence ID" value="NZ_CP119989.1"/>
</dbReference>
<dbReference type="Pfam" id="PF25932">
    <property type="entry name" value="DUF7977"/>
    <property type="match status" value="1"/>
</dbReference>
<reference evidence="3 4" key="1">
    <citation type="journal article" date="2019" name="Int. J. Syst. Evol. Microbiol.">
        <title>The Global Catalogue of Microorganisms (GCM) 10K type strain sequencing project: providing services to taxonomists for standard genome sequencing and annotation.</title>
        <authorList>
            <consortium name="The Broad Institute Genomics Platform"/>
            <consortium name="The Broad Institute Genome Sequencing Center for Infectious Disease"/>
            <person name="Wu L."/>
            <person name="Ma J."/>
        </authorList>
    </citation>
    <scope>NUCLEOTIDE SEQUENCE [LARGE SCALE GENOMIC DNA]</scope>
    <source>
        <strain evidence="3 4">DT55</strain>
    </source>
</reference>
<dbReference type="GeneID" id="79269364"/>
<evidence type="ECO:0000313" key="4">
    <source>
        <dbReference type="Proteomes" id="UP001596388"/>
    </source>
</evidence>
<keyword evidence="4" id="KW-1185">Reference proteome</keyword>